<dbReference type="AlphaFoldDB" id="A0A4Q7ZME6"/>
<dbReference type="InterPro" id="IPR025110">
    <property type="entry name" value="AMP-bd_C"/>
</dbReference>
<dbReference type="Proteomes" id="UP000292564">
    <property type="component" value="Unassembled WGS sequence"/>
</dbReference>
<comment type="similarity">
    <text evidence="1 6">Belongs to the ATP-dependent AMP-binding enzyme family.</text>
</comment>
<reference evidence="10 11" key="1">
    <citation type="submission" date="2019-02" db="EMBL/GenBank/DDBJ databases">
        <title>Sequencing the genomes of 1000 actinobacteria strains.</title>
        <authorList>
            <person name="Klenk H.-P."/>
        </authorList>
    </citation>
    <scope>NUCLEOTIDE SEQUENCE [LARGE SCALE GENOMIC DNA]</scope>
    <source>
        <strain evidence="10 11">DSM 45162</strain>
    </source>
</reference>
<name>A0A4Q7ZME6_9ACTN</name>
<comment type="caution">
    <text evidence="6">Lacks conserved residue(s) required for the propagation of feature annotation.</text>
</comment>
<dbReference type="Gene3D" id="3.40.50.12780">
    <property type="entry name" value="N-terminal domain of ligase-like"/>
    <property type="match status" value="1"/>
</dbReference>
<dbReference type="InterPro" id="IPR032387">
    <property type="entry name" value="ACAS_N"/>
</dbReference>
<dbReference type="GO" id="GO:0016208">
    <property type="term" value="F:AMP binding"/>
    <property type="evidence" value="ECO:0007669"/>
    <property type="project" value="InterPro"/>
</dbReference>
<comment type="PTM">
    <text evidence="6">Acetylated. Deacetylation by the SIR2-homolog deacetylase activates the enzyme.</text>
</comment>
<feature type="binding site" evidence="6">
    <location>
        <position position="507"/>
    </location>
    <ligand>
        <name>ATP</name>
        <dbReference type="ChEBI" id="CHEBI:30616"/>
    </ligand>
</feature>
<dbReference type="GO" id="GO:0003987">
    <property type="term" value="F:acetate-CoA ligase activity"/>
    <property type="evidence" value="ECO:0007669"/>
    <property type="project" value="UniProtKB-UniRule"/>
</dbReference>
<evidence type="ECO:0000256" key="3">
    <source>
        <dbReference type="ARBA" id="ARBA00022741"/>
    </source>
</evidence>
<dbReference type="InterPro" id="IPR045851">
    <property type="entry name" value="AMP-bd_C_sf"/>
</dbReference>
<comment type="cofactor">
    <cofactor evidence="6">
        <name>Mg(2+)</name>
        <dbReference type="ChEBI" id="CHEBI:18420"/>
    </cofactor>
</comment>
<dbReference type="InterPro" id="IPR042099">
    <property type="entry name" value="ANL_N_sf"/>
</dbReference>
<evidence type="ECO:0000256" key="5">
    <source>
        <dbReference type="ARBA" id="ARBA00022990"/>
    </source>
</evidence>
<evidence type="ECO:0000313" key="11">
    <source>
        <dbReference type="Proteomes" id="UP000292564"/>
    </source>
</evidence>
<dbReference type="NCBIfam" id="NF001208">
    <property type="entry name" value="PRK00174.1"/>
    <property type="match status" value="1"/>
</dbReference>
<feature type="binding site" evidence="6">
    <location>
        <position position="530"/>
    </location>
    <ligand>
        <name>CoA</name>
        <dbReference type="ChEBI" id="CHEBI:57287"/>
    </ligand>
</feature>
<evidence type="ECO:0000259" key="9">
    <source>
        <dbReference type="Pfam" id="PF16177"/>
    </source>
</evidence>
<dbReference type="FunFam" id="3.40.50.12780:FF:000001">
    <property type="entry name" value="Acetyl-coenzyme A synthetase"/>
    <property type="match status" value="1"/>
</dbReference>
<dbReference type="OrthoDB" id="9803968at2"/>
<keyword evidence="6" id="KW-0460">Magnesium</keyword>
<evidence type="ECO:0000313" key="10">
    <source>
        <dbReference type="EMBL" id="RZU51525.1"/>
    </source>
</evidence>
<feature type="binding site" evidence="6">
    <location>
        <position position="549"/>
    </location>
    <ligand>
        <name>Mg(2+)</name>
        <dbReference type="ChEBI" id="CHEBI:18420"/>
    </ligand>
</feature>
<dbReference type="Pfam" id="PF16177">
    <property type="entry name" value="ACAS_N"/>
    <property type="match status" value="1"/>
</dbReference>
<comment type="function">
    <text evidence="6">Catalyzes the conversion of acetate into acetyl-CoA (AcCoA), an essential intermediate at the junction of anabolic and catabolic pathways. AcsA undergoes a two-step reaction. In the first half reaction, AcsA combines acetate with ATP to form acetyl-adenylate (AcAMP) intermediate. In the second half reaction, it can then transfer the acetyl group from AcAMP to the sulfhydryl group of CoA, forming the product AcCoA.</text>
</comment>
<dbReference type="InterPro" id="IPR000873">
    <property type="entry name" value="AMP-dep_synth/lig_dom"/>
</dbReference>
<dbReference type="SUPFAM" id="SSF56801">
    <property type="entry name" value="Acetyl-CoA synthetase-like"/>
    <property type="match status" value="1"/>
</dbReference>
<dbReference type="EC" id="6.2.1.1" evidence="6"/>
<keyword evidence="11" id="KW-1185">Reference proteome</keyword>
<dbReference type="GO" id="GO:0005524">
    <property type="term" value="F:ATP binding"/>
    <property type="evidence" value="ECO:0007669"/>
    <property type="project" value="UniProtKB-KW"/>
</dbReference>
<comment type="caution">
    <text evidence="10">The sequence shown here is derived from an EMBL/GenBank/DDBJ whole genome shotgun (WGS) entry which is preliminary data.</text>
</comment>
<feature type="domain" description="Acetyl-coenzyme A synthetase N-terminal" evidence="9">
    <location>
        <begin position="31"/>
        <end position="82"/>
    </location>
</feature>
<feature type="domain" description="AMP-dependent synthetase/ligase" evidence="7">
    <location>
        <begin position="89"/>
        <end position="469"/>
    </location>
</feature>
<dbReference type="Pfam" id="PF13193">
    <property type="entry name" value="AMP-binding_C"/>
    <property type="match status" value="1"/>
</dbReference>
<dbReference type="GO" id="GO:0046872">
    <property type="term" value="F:metal ion binding"/>
    <property type="evidence" value="ECO:0007669"/>
    <property type="project" value="UniProtKB-KW"/>
</dbReference>
<organism evidence="10 11">
    <name type="scientific">Krasilnikovia cinnamomea</name>
    <dbReference type="NCBI Taxonomy" id="349313"/>
    <lineage>
        <taxon>Bacteria</taxon>
        <taxon>Bacillati</taxon>
        <taxon>Actinomycetota</taxon>
        <taxon>Actinomycetes</taxon>
        <taxon>Micromonosporales</taxon>
        <taxon>Micromonosporaceae</taxon>
        <taxon>Krasilnikovia</taxon>
    </lineage>
</organism>
<evidence type="ECO:0000259" key="7">
    <source>
        <dbReference type="Pfam" id="PF00501"/>
    </source>
</evidence>
<evidence type="ECO:0000256" key="2">
    <source>
        <dbReference type="ARBA" id="ARBA00022598"/>
    </source>
</evidence>
<dbReference type="HAMAP" id="MF_01123">
    <property type="entry name" value="Ac_CoA_synth"/>
    <property type="match status" value="1"/>
</dbReference>
<dbReference type="Pfam" id="PF00501">
    <property type="entry name" value="AMP-binding"/>
    <property type="match status" value="1"/>
</dbReference>
<dbReference type="RefSeq" id="WP_130510280.1">
    <property type="nucleotide sequence ID" value="NZ_SHKY01000001.1"/>
</dbReference>
<dbReference type="InterPro" id="IPR011904">
    <property type="entry name" value="Ac_CoA_lig"/>
</dbReference>
<protein>
    <recommendedName>
        <fullName evidence="6">Acetyl-coenzyme A synthetase</fullName>
        <shortName evidence="6">AcCoA synthetase</shortName>
        <shortName evidence="6">Acs</shortName>
        <ecNumber evidence="6">6.2.1.1</ecNumber>
    </recommendedName>
    <alternativeName>
        <fullName evidence="6">Acetate--CoA ligase</fullName>
    </alternativeName>
    <alternativeName>
        <fullName evidence="6">Acyl-activating enzyme</fullName>
    </alternativeName>
</protein>
<dbReference type="EMBL" id="SHKY01000001">
    <property type="protein sequence ID" value="RZU51525.1"/>
    <property type="molecule type" value="Genomic_DNA"/>
</dbReference>
<gene>
    <name evidence="6" type="primary">acsA</name>
    <name evidence="10" type="ORF">EV385_3355</name>
</gene>
<dbReference type="NCBIfam" id="TIGR02188">
    <property type="entry name" value="Ac_CoA_lig_AcsA"/>
    <property type="match status" value="1"/>
</dbReference>
<feature type="binding site" evidence="6">
    <location>
        <begin position="386"/>
        <end position="388"/>
    </location>
    <ligand>
        <name>ATP</name>
        <dbReference type="ChEBI" id="CHEBI:30616"/>
    </ligand>
</feature>
<evidence type="ECO:0000256" key="6">
    <source>
        <dbReference type="HAMAP-Rule" id="MF_01123"/>
    </source>
</evidence>
<feature type="binding site" evidence="6">
    <location>
        <position position="310"/>
    </location>
    <ligand>
        <name>CoA</name>
        <dbReference type="ChEBI" id="CHEBI:57287"/>
    </ligand>
</feature>
<keyword evidence="4 6" id="KW-0067">ATP-binding</keyword>
<keyword evidence="6" id="KW-0479">Metal-binding</keyword>
<feature type="binding site" evidence="6">
    <location>
        <position position="546"/>
    </location>
    <ligand>
        <name>Mg(2+)</name>
        <dbReference type="ChEBI" id="CHEBI:18420"/>
    </ligand>
</feature>
<dbReference type="GO" id="GO:0019427">
    <property type="term" value="P:acetyl-CoA biosynthetic process from acetate"/>
    <property type="evidence" value="ECO:0007669"/>
    <property type="project" value="UniProtKB-UniRule"/>
</dbReference>
<sequence length="661" mass="71923">MSETLENLSSETRKFPPPAPLAAAANVTAPAYDQAAADRLGFWAEQAQRLSWAEPWTQVLDWSNPPFAKWFTGGKLNVAYNCVDRHVEAGHGDKVAIHWEGEPGDTRTITYSDLLTSVSQAANTLTELGVSAGDRVAIYLPMIPEAAVAMLACARIGAMHSVVFGGFSVDALSTRITDASAKVVITADGGYRRGKPSALKPTVDEAVARCPGVEHVLVVRRTGQEVAWGEKDLWWHETVERAATTHKPEAFDAEQPLYILYTSGTTGKPKGILHTTGGYLTQASYTFHAVFDHKPESDVFWCTADVGWVTGHSYIVYGPLSNGATQVMYEGTPDTPHKGRFWEIVDKYRVTVLYTAPTLIRTMMKWGDDIPAKYDLSSLRLLGSVGEPINPEAWMWYRANVGRDRCPIVDTWWQTETGGIMISPLPGVTETKPGSAMTPLPGISADVVDDTATSVPNGGGGFLVLREPWPSMLRTIWGDDQRFIDTYWSRFGAGAGHGDEWVYFAGDGAKRDEDGALWLLGRVDDVMLVSGHNISTTEVESALVSHPSVAEAAVVGATDPTTGQAIVAFTIPRGNVDTEGEAGERLIQDLRNHVARTLGPIAKPRQIMLVPELPKTRSGKIMRRLLRDVAERRSLGDVTTLQDSAVMDLISSGMKSGKSED</sequence>
<feature type="domain" description="AMP-binding enzyme C-terminal" evidence="8">
    <location>
        <begin position="538"/>
        <end position="620"/>
    </location>
</feature>
<feature type="modified residue" description="N6-acetyllysine" evidence="6">
    <location>
        <position position="620"/>
    </location>
</feature>
<feature type="binding site" evidence="6">
    <location>
        <position position="544"/>
    </location>
    <ligand>
        <name>Mg(2+)</name>
        <dbReference type="ChEBI" id="CHEBI:18420"/>
    </ligand>
</feature>
<dbReference type="PANTHER" id="PTHR24095">
    <property type="entry name" value="ACETYL-COENZYME A SYNTHETASE"/>
    <property type="match status" value="1"/>
</dbReference>
<evidence type="ECO:0000256" key="1">
    <source>
        <dbReference type="ARBA" id="ARBA00006432"/>
    </source>
</evidence>
<feature type="binding site" evidence="6">
    <location>
        <begin position="410"/>
        <end position="415"/>
    </location>
    <ligand>
        <name>ATP</name>
        <dbReference type="ChEBI" id="CHEBI:30616"/>
    </ligand>
</feature>
<evidence type="ECO:0000256" key="4">
    <source>
        <dbReference type="ARBA" id="ARBA00022840"/>
    </source>
</evidence>
<dbReference type="GO" id="GO:0005829">
    <property type="term" value="C:cytosol"/>
    <property type="evidence" value="ECO:0007669"/>
    <property type="project" value="TreeGrafter"/>
</dbReference>
<dbReference type="InterPro" id="IPR020845">
    <property type="entry name" value="AMP-binding_CS"/>
</dbReference>
<keyword evidence="3 6" id="KW-0547">Nucleotide-binding</keyword>
<proteinExistence type="inferred from homology"/>
<accession>A0A4Q7ZME6</accession>
<dbReference type="PROSITE" id="PS00455">
    <property type="entry name" value="AMP_BINDING"/>
    <property type="match status" value="1"/>
</dbReference>
<evidence type="ECO:0000259" key="8">
    <source>
        <dbReference type="Pfam" id="PF13193"/>
    </source>
</evidence>
<keyword evidence="2 6" id="KW-0436">Ligase</keyword>
<feature type="binding site" evidence="6">
    <location>
        <begin position="192"/>
        <end position="195"/>
    </location>
    <ligand>
        <name>CoA</name>
        <dbReference type="ChEBI" id="CHEBI:57287"/>
    </ligand>
</feature>
<feature type="binding site" evidence="6">
    <location>
        <position position="522"/>
    </location>
    <ligand>
        <name>ATP</name>
        <dbReference type="ChEBI" id="CHEBI:30616"/>
    </ligand>
</feature>
<comment type="catalytic activity">
    <reaction evidence="6">
        <text>acetate + ATP + CoA = acetyl-CoA + AMP + diphosphate</text>
        <dbReference type="Rhea" id="RHEA:23176"/>
        <dbReference type="ChEBI" id="CHEBI:30089"/>
        <dbReference type="ChEBI" id="CHEBI:30616"/>
        <dbReference type="ChEBI" id="CHEBI:33019"/>
        <dbReference type="ChEBI" id="CHEBI:57287"/>
        <dbReference type="ChEBI" id="CHEBI:57288"/>
        <dbReference type="ChEBI" id="CHEBI:456215"/>
        <dbReference type="EC" id="6.2.1.1"/>
    </reaction>
</comment>
<keyword evidence="5 6" id="KW-0007">Acetylation</keyword>
<dbReference type="CDD" id="cd05966">
    <property type="entry name" value="ACS"/>
    <property type="match status" value="1"/>
</dbReference>
<dbReference type="Gene3D" id="3.30.300.30">
    <property type="match status" value="1"/>
</dbReference>
<dbReference type="PANTHER" id="PTHR24095:SF14">
    <property type="entry name" value="ACETYL-COENZYME A SYNTHETASE 1"/>
    <property type="match status" value="1"/>
</dbReference>